<comment type="caution">
    <text evidence="2">The sequence shown here is derived from an EMBL/GenBank/DDBJ whole genome shotgun (WGS) entry which is preliminary data.</text>
</comment>
<accession>A0A5N5W9H5</accession>
<dbReference type="AlphaFoldDB" id="A0A5N5W9H5"/>
<proteinExistence type="predicted"/>
<dbReference type="RefSeq" id="WP_152263864.1">
    <property type="nucleotide sequence ID" value="NZ_JBFADJ010000012.1"/>
</dbReference>
<feature type="domain" description="Methyltransferase" evidence="1">
    <location>
        <begin position="69"/>
        <end position="161"/>
    </location>
</feature>
<sequence>MPRGGPGAAWWDRLYETDRPEYLDRADAAGRRRRVLRGLDRLERLTLAHRTCGGLVLDGLRDVPRPRFLELGAGGGGLARWVLDRHPAARATVSDVAPDLVEALRAGPLGRHARATVERLDATAIDAPDGSYDLAVFSRSLHHLPPRGAADVLREGTRVARRLLVIDLWRHPVCLAAVPPAFLCGGPAQAHDAVVSLRKAYSPAALRHLAAACGAPVALRTRFLPPLYLAAVATRRG</sequence>
<keyword evidence="3" id="KW-1185">Reference proteome</keyword>
<evidence type="ECO:0000259" key="1">
    <source>
        <dbReference type="Pfam" id="PF13649"/>
    </source>
</evidence>
<organism evidence="2 3">
    <name type="scientific">Streptomyces mobaraensis</name>
    <name type="common">Streptoverticillium mobaraense</name>
    <dbReference type="NCBI Taxonomy" id="35621"/>
    <lineage>
        <taxon>Bacteria</taxon>
        <taxon>Bacillati</taxon>
        <taxon>Actinomycetota</taxon>
        <taxon>Actinomycetes</taxon>
        <taxon>Kitasatosporales</taxon>
        <taxon>Streptomycetaceae</taxon>
        <taxon>Streptomyces</taxon>
    </lineage>
</organism>
<dbReference type="SUPFAM" id="SSF53335">
    <property type="entry name" value="S-adenosyl-L-methionine-dependent methyltransferases"/>
    <property type="match status" value="1"/>
</dbReference>
<dbReference type="InterPro" id="IPR041698">
    <property type="entry name" value="Methyltransf_25"/>
</dbReference>
<dbReference type="InterPro" id="IPR029063">
    <property type="entry name" value="SAM-dependent_MTases_sf"/>
</dbReference>
<protein>
    <submittedName>
        <fullName evidence="2">Class I SAM-dependent methyltransferase</fullName>
    </submittedName>
</protein>
<dbReference type="GO" id="GO:0008168">
    <property type="term" value="F:methyltransferase activity"/>
    <property type="evidence" value="ECO:0007669"/>
    <property type="project" value="UniProtKB-KW"/>
</dbReference>
<dbReference type="Pfam" id="PF13649">
    <property type="entry name" value="Methyltransf_25"/>
    <property type="match status" value="1"/>
</dbReference>
<dbReference type="EMBL" id="VOKX01000027">
    <property type="protein sequence ID" value="KAB7845076.1"/>
    <property type="molecule type" value="Genomic_DNA"/>
</dbReference>
<evidence type="ECO:0000313" key="3">
    <source>
        <dbReference type="Proteomes" id="UP000327000"/>
    </source>
</evidence>
<dbReference type="Proteomes" id="UP000327000">
    <property type="component" value="Unassembled WGS sequence"/>
</dbReference>
<keyword evidence="2" id="KW-0489">Methyltransferase</keyword>
<evidence type="ECO:0000313" key="2">
    <source>
        <dbReference type="EMBL" id="KAB7845076.1"/>
    </source>
</evidence>
<gene>
    <name evidence="2" type="ORF">FRZ00_15340</name>
</gene>
<name>A0A5N5W9H5_STRMB</name>
<keyword evidence="2" id="KW-0808">Transferase</keyword>
<reference evidence="2 3" key="1">
    <citation type="journal article" date="2019" name="Microb. Cell Fact.">
        <title>Exploring novel herbicidin analogues by transcriptional regulator overexpression and MS/MS molecular networking.</title>
        <authorList>
            <person name="Shi Y."/>
            <person name="Gu R."/>
            <person name="Li Y."/>
            <person name="Wang X."/>
            <person name="Ren W."/>
            <person name="Li X."/>
            <person name="Wang L."/>
            <person name="Xie Y."/>
            <person name="Hong B."/>
        </authorList>
    </citation>
    <scope>NUCLEOTIDE SEQUENCE [LARGE SCALE GENOMIC DNA]</scope>
    <source>
        <strain evidence="2 3">US-43</strain>
    </source>
</reference>
<dbReference type="Gene3D" id="3.40.50.150">
    <property type="entry name" value="Vaccinia Virus protein VP39"/>
    <property type="match status" value="1"/>
</dbReference>
<dbReference type="OrthoDB" id="4125239at2"/>
<dbReference type="GO" id="GO:0032259">
    <property type="term" value="P:methylation"/>
    <property type="evidence" value="ECO:0007669"/>
    <property type="project" value="UniProtKB-KW"/>
</dbReference>